<dbReference type="PANTHER" id="PTHR24064">
    <property type="entry name" value="SOLUTE CARRIER FAMILY 22 MEMBER"/>
    <property type="match status" value="1"/>
</dbReference>
<dbReference type="GO" id="GO:0016020">
    <property type="term" value="C:membrane"/>
    <property type="evidence" value="ECO:0007669"/>
    <property type="project" value="UniProtKB-SubCell"/>
</dbReference>
<feature type="transmembrane region" description="Helical" evidence="6">
    <location>
        <begin position="225"/>
        <end position="248"/>
    </location>
</feature>
<feature type="transmembrane region" description="Helical" evidence="6">
    <location>
        <begin position="417"/>
        <end position="435"/>
    </location>
</feature>
<name>A0ABD0LUF5_9CAEN</name>
<sequence length="652" mass="71994">MARPNVDQILRQIGEFGIFQKLMYLLVNLLGITHGARMMIAEFMLYNPQHRCALPGYKNDTYEVQSAEHESLVNHFVPNATGNQEDDVYDHCHLYSYSSDPNHVATSTEKCDRWVYDTSLFSKTAITEFDLVCDDSLLGSHSQTSQMVGYFIGVLVFGAIGDKFGRKTAMYLSVLVYIVGGIGLAWSPSYAVFVVLRFFNGASSAGAYTAACVLSLEMVGPNKRLWVGVLIHGTFAAGAVVLDFMAYFIRDWTLLTIVATSPAIFALSYWWLIPESPRWLIKKGRTEEADRILRKMAKFNGTHFPEDLMQQQAVSEKEPAEKSDAEGDDTAGKTQGVLRDFLRMFTYRVLLIRNLVLFLNWFAVSMSYYGLSFTADQLAAGDIFTNFLLSMSMDLPANVLVLLLLDRWGRRPLHTVSMVMGGVACLIGVLTTMVAPDEYQWVTVVVAMLGKMGSSAGFILVYIYASELFPTTVRSAGMGVSSAMARLGSIVASYVQHGSLELGGAPGKCLPLLVFGAVCLGAGLLTLLLPETLHKDLPDTVEDGLRFGRDPAKDERPEPVKVVERFTMGNVEIEMESFQSPGDNTTIHTHQPQGNGDVANHRASSDEPTSRKRVNFAFVDDEGRDAADLVLRAVEESDVKDEQADEKGPMKE</sequence>
<keyword evidence="3 6" id="KW-1133">Transmembrane helix</keyword>
<evidence type="ECO:0000313" key="8">
    <source>
        <dbReference type="EMBL" id="KAK7503285.1"/>
    </source>
</evidence>
<dbReference type="AlphaFoldDB" id="A0ABD0LUF5"/>
<protein>
    <recommendedName>
        <fullName evidence="7">Major facilitator superfamily (MFS) profile domain-containing protein</fullName>
    </recommendedName>
</protein>
<evidence type="ECO:0000256" key="2">
    <source>
        <dbReference type="ARBA" id="ARBA00022692"/>
    </source>
</evidence>
<feature type="transmembrane region" description="Helical" evidence="6">
    <location>
        <begin position="510"/>
        <end position="529"/>
    </location>
</feature>
<feature type="domain" description="Major facilitator superfamily (MFS) profile" evidence="7">
    <location>
        <begin position="98"/>
        <end position="534"/>
    </location>
</feature>
<feature type="transmembrane region" description="Helical" evidence="6">
    <location>
        <begin position="350"/>
        <end position="371"/>
    </location>
</feature>
<reference evidence="8 9" key="1">
    <citation type="journal article" date="2023" name="Sci. Data">
        <title>Genome assembly of the Korean intertidal mud-creeper Batillaria attramentaria.</title>
        <authorList>
            <person name="Patra A.K."/>
            <person name="Ho P.T."/>
            <person name="Jun S."/>
            <person name="Lee S.J."/>
            <person name="Kim Y."/>
            <person name="Won Y.J."/>
        </authorList>
    </citation>
    <scope>NUCLEOTIDE SEQUENCE [LARGE SCALE GENOMIC DNA]</scope>
    <source>
        <strain evidence="8">Wonlab-2016</strain>
    </source>
</reference>
<dbReference type="InterPro" id="IPR005829">
    <property type="entry name" value="Sugar_transporter_CS"/>
</dbReference>
<feature type="transmembrane region" description="Helical" evidence="6">
    <location>
        <begin position="383"/>
        <end position="405"/>
    </location>
</feature>
<evidence type="ECO:0000256" key="4">
    <source>
        <dbReference type="ARBA" id="ARBA00023136"/>
    </source>
</evidence>
<feature type="transmembrane region" description="Helical" evidence="6">
    <location>
        <begin position="254"/>
        <end position="273"/>
    </location>
</feature>
<dbReference type="InterPro" id="IPR005828">
    <property type="entry name" value="MFS_sugar_transport-like"/>
</dbReference>
<feature type="transmembrane region" description="Helical" evidence="6">
    <location>
        <begin position="441"/>
        <end position="464"/>
    </location>
</feature>
<comment type="subcellular location">
    <subcellularLocation>
        <location evidence="1">Membrane</location>
        <topology evidence="1">Multi-pass membrane protein</topology>
    </subcellularLocation>
</comment>
<organism evidence="8 9">
    <name type="scientific">Batillaria attramentaria</name>
    <dbReference type="NCBI Taxonomy" id="370345"/>
    <lineage>
        <taxon>Eukaryota</taxon>
        <taxon>Metazoa</taxon>
        <taxon>Spiralia</taxon>
        <taxon>Lophotrochozoa</taxon>
        <taxon>Mollusca</taxon>
        <taxon>Gastropoda</taxon>
        <taxon>Caenogastropoda</taxon>
        <taxon>Sorbeoconcha</taxon>
        <taxon>Cerithioidea</taxon>
        <taxon>Batillariidae</taxon>
        <taxon>Batillaria</taxon>
    </lineage>
</organism>
<feature type="transmembrane region" description="Helical" evidence="6">
    <location>
        <begin position="168"/>
        <end position="186"/>
    </location>
</feature>
<dbReference type="InterPro" id="IPR036259">
    <property type="entry name" value="MFS_trans_sf"/>
</dbReference>
<dbReference type="Proteomes" id="UP001519460">
    <property type="component" value="Unassembled WGS sequence"/>
</dbReference>
<dbReference type="PROSITE" id="PS00216">
    <property type="entry name" value="SUGAR_TRANSPORT_1"/>
    <property type="match status" value="1"/>
</dbReference>
<keyword evidence="2 6" id="KW-0812">Transmembrane</keyword>
<feature type="compositionally biased region" description="Polar residues" evidence="5">
    <location>
        <begin position="579"/>
        <end position="594"/>
    </location>
</feature>
<dbReference type="InterPro" id="IPR020846">
    <property type="entry name" value="MFS_dom"/>
</dbReference>
<keyword evidence="4 6" id="KW-0472">Membrane</keyword>
<gene>
    <name evidence="8" type="ORF">BaRGS_00005550</name>
</gene>
<feature type="transmembrane region" description="Helical" evidence="6">
    <location>
        <begin position="144"/>
        <end position="161"/>
    </location>
</feature>
<evidence type="ECO:0000256" key="6">
    <source>
        <dbReference type="SAM" id="Phobius"/>
    </source>
</evidence>
<feature type="compositionally biased region" description="Basic and acidic residues" evidence="5">
    <location>
        <begin position="599"/>
        <end position="610"/>
    </location>
</feature>
<evidence type="ECO:0000259" key="7">
    <source>
        <dbReference type="PROSITE" id="PS50850"/>
    </source>
</evidence>
<keyword evidence="9" id="KW-1185">Reference proteome</keyword>
<dbReference type="Pfam" id="PF00083">
    <property type="entry name" value="Sugar_tr"/>
    <property type="match status" value="1"/>
</dbReference>
<dbReference type="EMBL" id="JACVVK020000021">
    <property type="protein sequence ID" value="KAK7503285.1"/>
    <property type="molecule type" value="Genomic_DNA"/>
</dbReference>
<dbReference type="Gene3D" id="1.20.1250.20">
    <property type="entry name" value="MFS general substrate transporter like domains"/>
    <property type="match status" value="1"/>
</dbReference>
<accession>A0ABD0LUF5</accession>
<evidence type="ECO:0000256" key="5">
    <source>
        <dbReference type="SAM" id="MobiDB-lite"/>
    </source>
</evidence>
<feature type="transmembrane region" description="Helical" evidence="6">
    <location>
        <begin position="192"/>
        <end position="213"/>
    </location>
</feature>
<feature type="region of interest" description="Disordered" evidence="5">
    <location>
        <begin position="633"/>
        <end position="652"/>
    </location>
</feature>
<feature type="transmembrane region" description="Helical" evidence="6">
    <location>
        <begin position="21"/>
        <end position="40"/>
    </location>
</feature>
<feature type="transmembrane region" description="Helical" evidence="6">
    <location>
        <begin position="476"/>
        <end position="495"/>
    </location>
</feature>
<proteinExistence type="predicted"/>
<comment type="caution">
    <text evidence="8">The sequence shown here is derived from an EMBL/GenBank/DDBJ whole genome shotgun (WGS) entry which is preliminary data.</text>
</comment>
<dbReference type="PROSITE" id="PS50850">
    <property type="entry name" value="MFS"/>
    <property type="match status" value="1"/>
</dbReference>
<feature type="region of interest" description="Disordered" evidence="5">
    <location>
        <begin position="579"/>
        <end position="618"/>
    </location>
</feature>
<evidence type="ECO:0000256" key="1">
    <source>
        <dbReference type="ARBA" id="ARBA00004141"/>
    </source>
</evidence>
<evidence type="ECO:0000313" key="9">
    <source>
        <dbReference type="Proteomes" id="UP001519460"/>
    </source>
</evidence>
<dbReference type="SUPFAM" id="SSF103473">
    <property type="entry name" value="MFS general substrate transporter"/>
    <property type="match status" value="1"/>
</dbReference>
<evidence type="ECO:0000256" key="3">
    <source>
        <dbReference type="ARBA" id="ARBA00022989"/>
    </source>
</evidence>
<dbReference type="CDD" id="cd17317">
    <property type="entry name" value="MFS_SLC22"/>
    <property type="match status" value="1"/>
</dbReference>